<comment type="caution">
    <text evidence="2">The sequence shown here is derived from an EMBL/GenBank/DDBJ whole genome shotgun (WGS) entry which is preliminary data.</text>
</comment>
<proteinExistence type="predicted"/>
<gene>
    <name evidence="2" type="ORF">F7725_023147</name>
</gene>
<feature type="region of interest" description="Disordered" evidence="1">
    <location>
        <begin position="48"/>
        <end position="104"/>
    </location>
</feature>
<name>A0A7J5YZT3_DISMA</name>
<evidence type="ECO:0000313" key="2">
    <source>
        <dbReference type="EMBL" id="KAF3855092.1"/>
    </source>
</evidence>
<dbReference type="Proteomes" id="UP000518266">
    <property type="component" value="Unassembled WGS sequence"/>
</dbReference>
<evidence type="ECO:0000256" key="1">
    <source>
        <dbReference type="SAM" id="MobiDB-lite"/>
    </source>
</evidence>
<keyword evidence="3" id="KW-1185">Reference proteome</keyword>
<feature type="compositionally biased region" description="Basic and acidic residues" evidence="1">
    <location>
        <begin position="1"/>
        <end position="12"/>
    </location>
</feature>
<evidence type="ECO:0000313" key="3">
    <source>
        <dbReference type="Proteomes" id="UP000518266"/>
    </source>
</evidence>
<sequence>MERWRENRDGQGWRHKRMRHTQTASSIQDKIEVQIGFREMEEGCQKERRWGLKKGRSVRRCPEIQDVRQQGRKDTEGRGRQHGASGKVKERQARSGRGFEGCGPLKRFQIVNMPTLMHTQLTPP</sequence>
<organism evidence="2 3">
    <name type="scientific">Dissostichus mawsoni</name>
    <name type="common">Antarctic cod</name>
    <dbReference type="NCBI Taxonomy" id="36200"/>
    <lineage>
        <taxon>Eukaryota</taxon>
        <taxon>Metazoa</taxon>
        <taxon>Chordata</taxon>
        <taxon>Craniata</taxon>
        <taxon>Vertebrata</taxon>
        <taxon>Euteleostomi</taxon>
        <taxon>Actinopterygii</taxon>
        <taxon>Neopterygii</taxon>
        <taxon>Teleostei</taxon>
        <taxon>Neoteleostei</taxon>
        <taxon>Acanthomorphata</taxon>
        <taxon>Eupercaria</taxon>
        <taxon>Perciformes</taxon>
        <taxon>Notothenioidei</taxon>
        <taxon>Nototheniidae</taxon>
        <taxon>Dissostichus</taxon>
    </lineage>
</organism>
<protein>
    <submittedName>
        <fullName evidence="2">Uncharacterized protein</fullName>
    </submittedName>
</protein>
<feature type="non-terminal residue" evidence="2">
    <location>
        <position position="124"/>
    </location>
</feature>
<reference evidence="2 3" key="1">
    <citation type="submission" date="2020-03" db="EMBL/GenBank/DDBJ databases">
        <title>Dissostichus mawsoni Genome sequencing and assembly.</title>
        <authorList>
            <person name="Park H."/>
        </authorList>
    </citation>
    <scope>NUCLEOTIDE SEQUENCE [LARGE SCALE GENOMIC DNA]</scope>
    <source>
        <strain evidence="2">DM0001</strain>
        <tissue evidence="2">Muscle</tissue>
    </source>
</reference>
<dbReference type="AlphaFoldDB" id="A0A7J5YZT3"/>
<accession>A0A7J5YZT3</accession>
<feature type="compositionally biased region" description="Basic and acidic residues" evidence="1">
    <location>
        <begin position="60"/>
        <end position="79"/>
    </location>
</feature>
<feature type="region of interest" description="Disordered" evidence="1">
    <location>
        <begin position="1"/>
        <end position="25"/>
    </location>
</feature>
<dbReference type="EMBL" id="JAAKFY010000007">
    <property type="protein sequence ID" value="KAF3855092.1"/>
    <property type="molecule type" value="Genomic_DNA"/>
</dbReference>